<evidence type="ECO:0000313" key="2">
    <source>
        <dbReference type="EMBL" id="TBU66082.1"/>
    </source>
</evidence>
<evidence type="ECO:0000256" key="1">
    <source>
        <dbReference type="SAM" id="MobiDB-lite"/>
    </source>
</evidence>
<feature type="non-terminal residue" evidence="2">
    <location>
        <position position="190"/>
    </location>
</feature>
<evidence type="ECO:0000313" key="3">
    <source>
        <dbReference type="Proteomes" id="UP000292082"/>
    </source>
</evidence>
<dbReference type="EMBL" id="ML145084">
    <property type="protein sequence ID" value="TBU66082.1"/>
    <property type="molecule type" value="Genomic_DNA"/>
</dbReference>
<dbReference type="AlphaFoldDB" id="A0A4Q9QE25"/>
<proteinExistence type="predicted"/>
<gene>
    <name evidence="2" type="ORF">BD310DRAFT_912726</name>
</gene>
<sequence length="190" mass="21382">MGSGTAGVCRAQELSYWGRPRLRGFRDSDRDDLFASTDTGPLALDACTPWLNRLTNSRTQPAGLSEHSDMMGDMAQEVEDTRRTTAHLCRGPRTVAVWRRRPAGAVLVSLAHVFCPLFYVRNVRSSLLLLRSPDGRRQSLQAPKCRWRSGAMTTGQVRCTGPGEPNIRYWQQGPRRPLPLRPRHCQSLVR</sequence>
<feature type="region of interest" description="Disordered" evidence="1">
    <location>
        <begin position="153"/>
        <end position="190"/>
    </location>
</feature>
<reference evidence="2 3" key="1">
    <citation type="submission" date="2019-01" db="EMBL/GenBank/DDBJ databases">
        <title>Draft genome sequences of three monokaryotic isolates of the white-rot basidiomycete fungus Dichomitus squalens.</title>
        <authorList>
            <consortium name="DOE Joint Genome Institute"/>
            <person name="Lopez S.C."/>
            <person name="Andreopoulos B."/>
            <person name="Pangilinan J."/>
            <person name="Lipzen A."/>
            <person name="Riley R."/>
            <person name="Ahrendt S."/>
            <person name="Ng V."/>
            <person name="Barry K."/>
            <person name="Daum C."/>
            <person name="Grigoriev I.V."/>
            <person name="Hilden K.S."/>
            <person name="Makela M.R."/>
            <person name="de Vries R.P."/>
        </authorList>
    </citation>
    <scope>NUCLEOTIDE SEQUENCE [LARGE SCALE GENOMIC DNA]</scope>
    <source>
        <strain evidence="2 3">CBS 464.89</strain>
    </source>
</reference>
<protein>
    <submittedName>
        <fullName evidence="2">Uncharacterized protein</fullName>
    </submittedName>
</protein>
<name>A0A4Q9QE25_9APHY</name>
<keyword evidence="3" id="KW-1185">Reference proteome</keyword>
<dbReference type="Proteomes" id="UP000292082">
    <property type="component" value="Unassembled WGS sequence"/>
</dbReference>
<organism evidence="2 3">
    <name type="scientific">Dichomitus squalens</name>
    <dbReference type="NCBI Taxonomy" id="114155"/>
    <lineage>
        <taxon>Eukaryota</taxon>
        <taxon>Fungi</taxon>
        <taxon>Dikarya</taxon>
        <taxon>Basidiomycota</taxon>
        <taxon>Agaricomycotina</taxon>
        <taxon>Agaricomycetes</taxon>
        <taxon>Polyporales</taxon>
        <taxon>Polyporaceae</taxon>
        <taxon>Dichomitus</taxon>
    </lineage>
</organism>
<accession>A0A4Q9QE25</accession>